<dbReference type="AlphaFoldDB" id="A0A3B0VKF2"/>
<feature type="coiled-coil region" evidence="1">
    <location>
        <begin position="284"/>
        <end position="315"/>
    </location>
</feature>
<organism evidence="2">
    <name type="scientific">hydrothermal vent metagenome</name>
    <dbReference type="NCBI Taxonomy" id="652676"/>
    <lineage>
        <taxon>unclassified sequences</taxon>
        <taxon>metagenomes</taxon>
        <taxon>ecological metagenomes</taxon>
    </lineage>
</organism>
<gene>
    <name evidence="2" type="ORF">MNBD_DELTA03-455</name>
</gene>
<dbReference type="Pfam" id="PF03692">
    <property type="entry name" value="CxxCxxCC"/>
    <property type="match status" value="1"/>
</dbReference>
<evidence type="ECO:0000256" key="1">
    <source>
        <dbReference type="SAM" id="Coils"/>
    </source>
</evidence>
<evidence type="ECO:0000313" key="2">
    <source>
        <dbReference type="EMBL" id="VAW32586.1"/>
    </source>
</evidence>
<dbReference type="EMBL" id="UOEX01000002">
    <property type="protein sequence ID" value="VAW32586.1"/>
    <property type="molecule type" value="Genomic_DNA"/>
</dbReference>
<keyword evidence="1" id="KW-0175">Coiled coil</keyword>
<dbReference type="PANTHER" id="PTHR35866">
    <property type="entry name" value="PUTATIVE-RELATED"/>
    <property type="match status" value="1"/>
</dbReference>
<sequence length="318" mass="37289">MTEENISHAKEKVMGMDKNPSHIMPHKLTLDSKIKFRCHPGVSCFTACCGNINIILTPFDILCLRKRIGIDADEFLLRYTKPVFIQKTDMPGVQIHLTKEGRCPFVTEEGCLVYSDRPSACRYYPVGMADFHEGAQEEQKSTEKFFFLVKEDYCKGHEEDKEWTIREWRADQGLDERDTLNKGWMELVMRRKSFGFQATLSEEAQKMFFMASTNLEKFRNFIFHSSFLKIYDIDSQTLDEIKTDDIALLKFSYIYLASSLFGTNDLKIKEEKIKERVADIGNKQKNAEKNAEKVYEELKRDKELFQKQLDEKYKKHKK</sequence>
<reference evidence="2" key="1">
    <citation type="submission" date="2018-06" db="EMBL/GenBank/DDBJ databases">
        <authorList>
            <person name="Zhirakovskaya E."/>
        </authorList>
    </citation>
    <scope>NUCLEOTIDE SEQUENCE</scope>
</reference>
<protein>
    <recommendedName>
        <fullName evidence="3">YkgJ family cysteine cluster protein</fullName>
    </recommendedName>
</protein>
<dbReference type="PANTHER" id="PTHR35866:SF1">
    <property type="entry name" value="YKGJ FAMILY CYSTEINE CLUSTER PROTEIN"/>
    <property type="match status" value="1"/>
</dbReference>
<evidence type="ECO:0008006" key="3">
    <source>
        <dbReference type="Google" id="ProtNLM"/>
    </source>
</evidence>
<proteinExistence type="predicted"/>
<accession>A0A3B0VKF2</accession>
<dbReference type="InterPro" id="IPR005358">
    <property type="entry name" value="Puta_zinc/iron-chelating_dom"/>
</dbReference>
<name>A0A3B0VKF2_9ZZZZ</name>